<feature type="region of interest" description="Disordered" evidence="1">
    <location>
        <begin position="877"/>
        <end position="902"/>
    </location>
</feature>
<feature type="compositionally biased region" description="Polar residues" evidence="1">
    <location>
        <begin position="893"/>
        <end position="902"/>
    </location>
</feature>
<feature type="region of interest" description="Disordered" evidence="1">
    <location>
        <begin position="400"/>
        <end position="453"/>
    </location>
</feature>
<feature type="region of interest" description="Disordered" evidence="1">
    <location>
        <begin position="135"/>
        <end position="171"/>
    </location>
</feature>
<feature type="compositionally biased region" description="Low complexity" evidence="1">
    <location>
        <begin position="9"/>
        <end position="25"/>
    </location>
</feature>
<feature type="compositionally biased region" description="Basic and acidic residues" evidence="1">
    <location>
        <begin position="209"/>
        <end position="218"/>
    </location>
</feature>
<dbReference type="Proteomes" id="UP000799118">
    <property type="component" value="Unassembled WGS sequence"/>
</dbReference>
<dbReference type="CDD" id="cd00084">
    <property type="entry name" value="HMG-box_SF"/>
    <property type="match status" value="1"/>
</dbReference>
<sequence>MPKASTPKTRSSQATSFSSAATKTAQRTANNARISKLLFEIRRAAGLPKSFSRPTLNHGEYAASKSRIYMGESDNVNSIHHPRFNQLGQLYRQIYRAQTFVRLAWDVEQIPRHVLEANNELIDLLTAREMLKRVPRASSSSKAKQSSNTSTATSFPSSSTTASGSSSLPMVITDDDESDIEIVDFRPRPNYQRILVERATMNSSPATSDKGDAASKTQRDRIIADAMSSSPASSEQDEVEQLIRSKAVARTTITLYVFTKTRSTLQSTRALEVELDVASGSQLGPLGIKANSSIERYLALSATWRPIRWDTPFRVTTNSIMALKLSDVIAELDALTMIWVVRNDLEIHALNVIYAVRNDHKLVHCELALDMSLTLHKFNLLAPVPPPSYHNTFTIVMNPQTPDTPANPISTNAKKTTAADADPTLKLQRGNEGGSNNNAGSVSGKPRYRFSTGQKDKLQRLLPEYKSYGSKRKQAFDAMYSKHLMSDASFATPAGITAEEWKRTLLKWFDNNGKKSGQTVKTDVDAQSKDVSTADESTLVQNHVPHPATPSTNQSTTMSWAKLRDLAKFFNELTSGDMDIKSGRMVFAGSRGMREEEISQEWNELSVDERNKWEKRAAAECDVQHNRECFVSSLLKLLQGCLQFGHIGHGEIATVVVFDEGFDTEGRKIGSHGIFASSDMKCSAIFEEVVKDPYALYRDLSAHLIESRKDTNLVLNDLKLRTQIPVDSEGLARFPTISDLDDASRSQLRQVYEDFMTAIWFQAGYTGSVDYNAIETNASDYYEPTLLPTHMKLKSAGITGGWFQDLFEYLMANYCSSGRVFMLKKPSPGASDVGNSPPPDLVTETAAPVAHLGTPEAEVVSSKAADDDLHAPLAATEQKTPEAPALPIPSPNTPNAASSNDPANGYGYGDGLTFGYFSLAFRLVDLSLDENNKALENMHNDEGEDWMDEPEDTEPLDAETKFTAPDADANVCMNHTDAGTSSGPDPEGNVGTDITKTNGKKGAGAKKPRERKAQVVQDEQVDTTHTSLRRSKQKIEQTEADNDGTNGTQRKRGKNRG</sequence>
<organism evidence="2 3">
    <name type="scientific">Gymnopus androsaceus JB14</name>
    <dbReference type="NCBI Taxonomy" id="1447944"/>
    <lineage>
        <taxon>Eukaryota</taxon>
        <taxon>Fungi</taxon>
        <taxon>Dikarya</taxon>
        <taxon>Basidiomycota</taxon>
        <taxon>Agaricomycotina</taxon>
        <taxon>Agaricomycetes</taxon>
        <taxon>Agaricomycetidae</taxon>
        <taxon>Agaricales</taxon>
        <taxon>Marasmiineae</taxon>
        <taxon>Omphalotaceae</taxon>
        <taxon>Gymnopus</taxon>
    </lineage>
</organism>
<accession>A0A6A4H264</accession>
<feature type="compositionally biased region" description="Low complexity" evidence="1">
    <location>
        <begin position="137"/>
        <end position="167"/>
    </location>
</feature>
<feature type="compositionally biased region" description="Low complexity" evidence="1">
    <location>
        <begin position="434"/>
        <end position="444"/>
    </location>
</feature>
<feature type="region of interest" description="Disordered" evidence="1">
    <location>
        <begin position="197"/>
        <end position="218"/>
    </location>
</feature>
<feature type="region of interest" description="Disordered" evidence="1">
    <location>
        <begin position="1"/>
        <end position="28"/>
    </location>
</feature>
<keyword evidence="3" id="KW-1185">Reference proteome</keyword>
<reference evidence="2" key="1">
    <citation type="journal article" date="2019" name="Environ. Microbiol.">
        <title>Fungal ecological strategies reflected in gene transcription - a case study of two litter decomposers.</title>
        <authorList>
            <person name="Barbi F."/>
            <person name="Kohler A."/>
            <person name="Barry K."/>
            <person name="Baskaran P."/>
            <person name="Daum C."/>
            <person name="Fauchery L."/>
            <person name="Ihrmark K."/>
            <person name="Kuo A."/>
            <person name="LaButti K."/>
            <person name="Lipzen A."/>
            <person name="Morin E."/>
            <person name="Grigoriev I.V."/>
            <person name="Henrissat B."/>
            <person name="Lindahl B."/>
            <person name="Martin F."/>
        </authorList>
    </citation>
    <scope>NUCLEOTIDE SEQUENCE</scope>
    <source>
        <strain evidence="2">JB14</strain>
    </source>
</reference>
<name>A0A6A4H264_9AGAR</name>
<dbReference type="EMBL" id="ML769598">
    <property type="protein sequence ID" value="KAE9392329.1"/>
    <property type="molecule type" value="Genomic_DNA"/>
</dbReference>
<gene>
    <name evidence="2" type="ORF">BT96DRAFT_944695</name>
</gene>
<proteinExistence type="predicted"/>
<feature type="compositionally biased region" description="Polar residues" evidence="1">
    <location>
        <begin position="400"/>
        <end position="412"/>
    </location>
</feature>
<evidence type="ECO:0000313" key="2">
    <source>
        <dbReference type="EMBL" id="KAE9392329.1"/>
    </source>
</evidence>
<protein>
    <submittedName>
        <fullName evidence="2">Uncharacterized protein</fullName>
    </submittedName>
</protein>
<feature type="region of interest" description="Disordered" evidence="1">
    <location>
        <begin position="536"/>
        <end position="557"/>
    </location>
</feature>
<evidence type="ECO:0000313" key="3">
    <source>
        <dbReference type="Proteomes" id="UP000799118"/>
    </source>
</evidence>
<dbReference type="AlphaFoldDB" id="A0A6A4H264"/>
<feature type="compositionally biased region" description="Low complexity" evidence="1">
    <location>
        <begin position="413"/>
        <end position="422"/>
    </location>
</feature>
<evidence type="ECO:0000256" key="1">
    <source>
        <dbReference type="SAM" id="MobiDB-lite"/>
    </source>
</evidence>
<feature type="region of interest" description="Disordered" evidence="1">
    <location>
        <begin position="964"/>
        <end position="1057"/>
    </location>
</feature>